<accession>A0A2P8FQQ2</accession>
<sequence length="605" mass="68387">MKNQDILQSLKRTVPRPVQRERTVRQEIVRGNEHGTPYVLLNAFNTGLQLREWVQGNKAQLDKLYREYGAILFRGFAIGDEDDFQQICQLYATRMLDYAEPSTPRTKVGDKVYTSTEYPKERAIPFHNEHSYTSTWPGKIWFYCQESAASGGETPIADSSLVYRLIPAAIREKFERSGVRYVRTFHKEIDLSWQKVFGTDSREEVGQYCEKRGMSFQWKDSDVLQTSYTAQAIAIHPVTGEKVWFNQAHLFNLMNLDEDTRTSLVSLLGEENVPRNSFLGDGTALTRKDFDTVMTAYEEAGIIFPWESGDVLLLDNMRFAHSRKPFTGSRKVLVAMSDPVNGTANVVGNTRRNTAAFFGKKERPQTIPWLRYRLAALYRILAMEKLDEGISGHISMKVPGREDAFWVNPFGLFFEEVTPDNLITVDGKGNVLEGDYPVNVAGFCIHAALHQGRPDTHCIVHTHSPNATLYASLGRPIQPVNQTCCMFFEDHALYDEYNGPVLSLSEGQQLVAAAGSNHTLLLRNHGTLTMAAELETAAILMITAEQACAANLMAMRTGNVKLVDPAVARLTRQWIANPLGLQIEFDAYMRKAERFYPDLIQYKPL</sequence>
<dbReference type="PANTHER" id="PTHR10672">
    <property type="entry name" value="ADDUCIN"/>
    <property type="match status" value="1"/>
</dbReference>
<dbReference type="SUPFAM" id="SSF53639">
    <property type="entry name" value="AraD/HMP-PK domain-like"/>
    <property type="match status" value="1"/>
</dbReference>
<dbReference type="OrthoDB" id="9769888at2"/>
<evidence type="ECO:0000313" key="5">
    <source>
        <dbReference type="Proteomes" id="UP000240978"/>
    </source>
</evidence>
<dbReference type="GO" id="GO:0005856">
    <property type="term" value="C:cytoskeleton"/>
    <property type="evidence" value="ECO:0007669"/>
    <property type="project" value="TreeGrafter"/>
</dbReference>
<dbReference type="Gene3D" id="3.40.225.10">
    <property type="entry name" value="Class II aldolase/adducin N-terminal domain"/>
    <property type="match status" value="1"/>
</dbReference>
<dbReference type="AlphaFoldDB" id="A0A2P8FQQ2"/>
<keyword evidence="5" id="KW-1185">Reference proteome</keyword>
<dbReference type="SUPFAM" id="SSF51197">
    <property type="entry name" value="Clavaminate synthase-like"/>
    <property type="match status" value="1"/>
</dbReference>
<organism evidence="4 5">
    <name type="scientific">Chitinophaga ginsengisoli</name>
    <dbReference type="NCBI Taxonomy" id="363837"/>
    <lineage>
        <taxon>Bacteria</taxon>
        <taxon>Pseudomonadati</taxon>
        <taxon>Bacteroidota</taxon>
        <taxon>Chitinophagia</taxon>
        <taxon>Chitinophagales</taxon>
        <taxon>Chitinophagaceae</taxon>
        <taxon>Chitinophaga</taxon>
    </lineage>
</organism>
<dbReference type="InterPro" id="IPR042098">
    <property type="entry name" value="TauD-like_sf"/>
</dbReference>
<comment type="caution">
    <text evidence="4">The sequence shown here is derived from an EMBL/GenBank/DDBJ whole genome shotgun (WGS) entry which is preliminary data.</text>
</comment>
<evidence type="ECO:0000313" key="4">
    <source>
        <dbReference type="EMBL" id="PSL24058.1"/>
    </source>
</evidence>
<evidence type="ECO:0000259" key="3">
    <source>
        <dbReference type="SMART" id="SM01007"/>
    </source>
</evidence>
<feature type="domain" description="Class II aldolase/adducin N-terminal" evidence="3">
    <location>
        <begin position="372"/>
        <end position="552"/>
    </location>
</feature>
<dbReference type="InterPro" id="IPR001303">
    <property type="entry name" value="Aldolase_II/adducin_N"/>
</dbReference>
<dbReference type="Gene3D" id="3.60.130.10">
    <property type="entry name" value="Clavaminate synthase-like"/>
    <property type="match status" value="1"/>
</dbReference>
<dbReference type="EMBL" id="PYGK01000016">
    <property type="protein sequence ID" value="PSL24058.1"/>
    <property type="molecule type" value="Genomic_DNA"/>
</dbReference>
<comment type="similarity">
    <text evidence="2">Belongs to the aldolase class II family.</text>
</comment>
<dbReference type="Proteomes" id="UP000240978">
    <property type="component" value="Unassembled WGS sequence"/>
</dbReference>
<dbReference type="Pfam" id="PF02668">
    <property type="entry name" value="TauD"/>
    <property type="match status" value="1"/>
</dbReference>
<evidence type="ECO:0000256" key="2">
    <source>
        <dbReference type="ARBA" id="ARBA00037961"/>
    </source>
</evidence>
<dbReference type="GO" id="GO:0051015">
    <property type="term" value="F:actin filament binding"/>
    <property type="evidence" value="ECO:0007669"/>
    <property type="project" value="TreeGrafter"/>
</dbReference>
<keyword evidence="1" id="KW-0560">Oxidoreductase</keyword>
<reference evidence="4 5" key="1">
    <citation type="submission" date="2018-03" db="EMBL/GenBank/DDBJ databases">
        <title>Genomic Encyclopedia of Archaeal and Bacterial Type Strains, Phase II (KMG-II): from individual species to whole genera.</title>
        <authorList>
            <person name="Goeker M."/>
        </authorList>
    </citation>
    <scope>NUCLEOTIDE SEQUENCE [LARGE SCALE GENOMIC DNA]</scope>
    <source>
        <strain evidence="4 5">DSM 18107</strain>
    </source>
</reference>
<dbReference type="InterPro" id="IPR051017">
    <property type="entry name" value="Aldolase-II_Adducin_sf"/>
</dbReference>
<dbReference type="SMART" id="SM01007">
    <property type="entry name" value="Aldolase_II"/>
    <property type="match status" value="1"/>
</dbReference>
<dbReference type="RefSeq" id="WP_106605145.1">
    <property type="nucleotide sequence ID" value="NZ_PYGK01000016.1"/>
</dbReference>
<protein>
    <submittedName>
        <fullName evidence="4">Ribulose-5-phosphate 4-epimerase/fuculose-1-phosphate aldolase</fullName>
    </submittedName>
</protein>
<dbReference type="InterPro" id="IPR036409">
    <property type="entry name" value="Aldolase_II/adducin_N_sf"/>
</dbReference>
<evidence type="ECO:0000256" key="1">
    <source>
        <dbReference type="ARBA" id="ARBA00023002"/>
    </source>
</evidence>
<gene>
    <name evidence="4" type="ORF">CLV42_11644</name>
</gene>
<dbReference type="GO" id="GO:0016706">
    <property type="term" value="F:2-oxoglutarate-dependent dioxygenase activity"/>
    <property type="evidence" value="ECO:0007669"/>
    <property type="project" value="UniProtKB-ARBA"/>
</dbReference>
<dbReference type="InterPro" id="IPR003819">
    <property type="entry name" value="TauD/TfdA-like"/>
</dbReference>
<name>A0A2P8FQQ2_9BACT</name>
<dbReference type="Pfam" id="PF00596">
    <property type="entry name" value="Aldolase_II"/>
    <property type="match status" value="1"/>
</dbReference>
<dbReference type="PANTHER" id="PTHR10672:SF3">
    <property type="entry name" value="PROTEIN HU-LI TAI SHAO"/>
    <property type="match status" value="1"/>
</dbReference>
<proteinExistence type="inferred from homology"/>